<dbReference type="PANTHER" id="PTHR11566">
    <property type="entry name" value="DYNAMIN"/>
    <property type="match status" value="1"/>
</dbReference>
<dbReference type="GO" id="GO:0016559">
    <property type="term" value="P:peroxisome fission"/>
    <property type="evidence" value="ECO:0007669"/>
    <property type="project" value="TreeGrafter"/>
</dbReference>
<dbReference type="PROSITE" id="PS51388">
    <property type="entry name" value="GED"/>
    <property type="match status" value="1"/>
</dbReference>
<dbReference type="InterPro" id="IPR020850">
    <property type="entry name" value="GED_dom"/>
</dbReference>
<dbReference type="Proteomes" id="UP000054560">
    <property type="component" value="Unassembled WGS sequence"/>
</dbReference>
<evidence type="ECO:0000259" key="1">
    <source>
        <dbReference type="PROSITE" id="PS51388"/>
    </source>
</evidence>
<dbReference type="GO" id="GO:0003924">
    <property type="term" value="F:GTPase activity"/>
    <property type="evidence" value="ECO:0007669"/>
    <property type="project" value="InterPro"/>
</dbReference>
<dbReference type="OrthoDB" id="5061070at2759"/>
<dbReference type="InterPro" id="IPR003130">
    <property type="entry name" value="GED"/>
</dbReference>
<proteinExistence type="predicted"/>
<dbReference type="EMBL" id="KQ252682">
    <property type="protein sequence ID" value="KNC69950.1"/>
    <property type="molecule type" value="Genomic_DNA"/>
</dbReference>
<keyword evidence="3" id="KW-1185">Reference proteome</keyword>
<dbReference type="eggNOG" id="KOG0446">
    <property type="taxonomic scope" value="Eukaryota"/>
</dbReference>
<organism evidence="2 3">
    <name type="scientific">Sphaeroforma arctica JP610</name>
    <dbReference type="NCBI Taxonomy" id="667725"/>
    <lineage>
        <taxon>Eukaryota</taxon>
        <taxon>Ichthyosporea</taxon>
        <taxon>Ichthyophonida</taxon>
        <taxon>Sphaeroforma</taxon>
    </lineage>
</organism>
<dbReference type="Gene3D" id="1.20.120.1240">
    <property type="entry name" value="Dynamin, middle domain"/>
    <property type="match status" value="1"/>
</dbReference>
<dbReference type="InterPro" id="IPR022812">
    <property type="entry name" value="Dynamin"/>
</dbReference>
<dbReference type="GO" id="GO:0000266">
    <property type="term" value="P:mitochondrial fission"/>
    <property type="evidence" value="ECO:0007669"/>
    <property type="project" value="TreeGrafter"/>
</dbReference>
<dbReference type="GO" id="GO:0048312">
    <property type="term" value="P:intracellular distribution of mitochondria"/>
    <property type="evidence" value="ECO:0007669"/>
    <property type="project" value="TreeGrafter"/>
</dbReference>
<gene>
    <name evidence="2" type="ORF">SARC_17527</name>
</gene>
<dbReference type="GO" id="GO:0005525">
    <property type="term" value="F:GTP binding"/>
    <property type="evidence" value="ECO:0007669"/>
    <property type="project" value="InterPro"/>
</dbReference>
<dbReference type="GO" id="GO:0005739">
    <property type="term" value="C:mitochondrion"/>
    <property type="evidence" value="ECO:0007669"/>
    <property type="project" value="TreeGrafter"/>
</dbReference>
<dbReference type="GO" id="GO:0005874">
    <property type="term" value="C:microtubule"/>
    <property type="evidence" value="ECO:0007669"/>
    <property type="project" value="TreeGrafter"/>
</dbReference>
<sequence>NSKAGPGLFSGWLFGKKPDEEDDFLHSVHSSDELIETSYDEFDNMSARDRIETELIQNLIQSYFDVVRRNIQDSVPKAIMHLLVNFVKEKLQSHLVGSRV</sequence>
<name>A0A0L0EZM5_9EUKA</name>
<protein>
    <recommendedName>
        <fullName evidence="1">GED domain-containing protein</fullName>
    </recommendedName>
</protein>
<feature type="domain" description="GED" evidence="1">
    <location>
        <begin position="53"/>
        <end position="100"/>
    </location>
</feature>
<dbReference type="AlphaFoldDB" id="A0A0L0EZM5"/>
<dbReference type="GO" id="GO:0006897">
    <property type="term" value="P:endocytosis"/>
    <property type="evidence" value="ECO:0007669"/>
    <property type="project" value="TreeGrafter"/>
</dbReference>
<evidence type="ECO:0000313" key="3">
    <source>
        <dbReference type="Proteomes" id="UP000054560"/>
    </source>
</evidence>
<dbReference type="PANTHER" id="PTHR11566:SF21">
    <property type="entry name" value="DYNAMIN RELATED PROTEIN 1, ISOFORM A"/>
    <property type="match status" value="1"/>
</dbReference>
<dbReference type="Pfam" id="PF02212">
    <property type="entry name" value="GED"/>
    <property type="match status" value="1"/>
</dbReference>
<feature type="non-terminal residue" evidence="2">
    <location>
        <position position="1"/>
    </location>
</feature>
<dbReference type="GeneID" id="25918031"/>
<dbReference type="GO" id="GO:0016020">
    <property type="term" value="C:membrane"/>
    <property type="evidence" value="ECO:0007669"/>
    <property type="project" value="TreeGrafter"/>
</dbReference>
<dbReference type="RefSeq" id="XP_014143852.1">
    <property type="nucleotide sequence ID" value="XM_014288377.1"/>
</dbReference>
<dbReference type="GO" id="GO:0008017">
    <property type="term" value="F:microtubule binding"/>
    <property type="evidence" value="ECO:0007669"/>
    <property type="project" value="TreeGrafter"/>
</dbReference>
<reference evidence="2 3" key="1">
    <citation type="submission" date="2011-02" db="EMBL/GenBank/DDBJ databases">
        <title>The Genome Sequence of Sphaeroforma arctica JP610.</title>
        <authorList>
            <consortium name="The Broad Institute Genome Sequencing Platform"/>
            <person name="Russ C."/>
            <person name="Cuomo C."/>
            <person name="Young S.K."/>
            <person name="Zeng Q."/>
            <person name="Gargeya S."/>
            <person name="Alvarado L."/>
            <person name="Berlin A."/>
            <person name="Chapman S.B."/>
            <person name="Chen Z."/>
            <person name="Freedman E."/>
            <person name="Gellesch M."/>
            <person name="Goldberg J."/>
            <person name="Griggs A."/>
            <person name="Gujja S."/>
            <person name="Heilman E."/>
            <person name="Heiman D."/>
            <person name="Howarth C."/>
            <person name="Mehta T."/>
            <person name="Neiman D."/>
            <person name="Pearson M."/>
            <person name="Roberts A."/>
            <person name="Saif S."/>
            <person name="Shea T."/>
            <person name="Shenoy N."/>
            <person name="Sisk P."/>
            <person name="Stolte C."/>
            <person name="Sykes S."/>
            <person name="White J."/>
            <person name="Yandava C."/>
            <person name="Burger G."/>
            <person name="Gray M.W."/>
            <person name="Holland P.W.H."/>
            <person name="King N."/>
            <person name="Lang F.B.F."/>
            <person name="Roger A.J."/>
            <person name="Ruiz-Trillo I."/>
            <person name="Haas B."/>
            <person name="Nusbaum C."/>
            <person name="Birren B."/>
        </authorList>
    </citation>
    <scope>NUCLEOTIDE SEQUENCE [LARGE SCALE GENOMIC DNA]</scope>
    <source>
        <strain evidence="2 3">JP610</strain>
    </source>
</reference>
<dbReference type="STRING" id="667725.A0A0L0EZM5"/>
<evidence type="ECO:0000313" key="2">
    <source>
        <dbReference type="EMBL" id="KNC69950.1"/>
    </source>
</evidence>
<accession>A0A0L0EZM5</accession>